<dbReference type="OrthoDB" id="6301601at2"/>
<dbReference type="Proteomes" id="UP000031327">
    <property type="component" value="Unassembled WGS sequence"/>
</dbReference>
<evidence type="ECO:0000313" key="1">
    <source>
        <dbReference type="EMBL" id="KID55742.1"/>
    </source>
</evidence>
<organism evidence="1 2">
    <name type="scientific">Pseudoalteromonas luteoviolacea</name>
    <dbReference type="NCBI Taxonomy" id="43657"/>
    <lineage>
        <taxon>Bacteria</taxon>
        <taxon>Pseudomonadati</taxon>
        <taxon>Pseudomonadota</taxon>
        <taxon>Gammaproteobacteria</taxon>
        <taxon>Alteromonadales</taxon>
        <taxon>Pseudoalteromonadaceae</taxon>
        <taxon>Pseudoalteromonas</taxon>
    </lineage>
</organism>
<dbReference type="RefSeq" id="WP_039610318.1">
    <property type="nucleotide sequence ID" value="NZ_JWIC01000007.1"/>
</dbReference>
<dbReference type="InterPro" id="IPR045694">
    <property type="entry name" value="DUF6058"/>
</dbReference>
<comment type="caution">
    <text evidence="1">The sequence shown here is derived from an EMBL/GenBank/DDBJ whole genome shotgun (WGS) entry which is preliminary data.</text>
</comment>
<accession>A0A0C1QL36</accession>
<sequence>MRLSEYLKSNFYDASELCALLKIEHDQLHVWQENSIFPNASYSIENLIKCSSYLGLYECIEVTDYYPRGALDWGQMLMKHAVEHSSHAYELFQNKYITTLKACADKGIVSEDDKFGDDVIEHIQQVWQQFLCSKYGVISQNGAVEEVVFIDLGRSIVDALTDDRTSNNIPPEHRLLLHEALKLLNKALSHNAAHEQQDSLRYKYIDSVIQKYDLSMR</sequence>
<reference evidence="1 2" key="1">
    <citation type="submission" date="2014-12" db="EMBL/GenBank/DDBJ databases">
        <title>Draft Genome Sequence of Pseudoalteromonas luteoviolacea HI1.</title>
        <authorList>
            <person name="Asahina A.Y."/>
            <person name="Hadfield M.G."/>
        </authorList>
    </citation>
    <scope>NUCLEOTIDE SEQUENCE [LARGE SCALE GENOMIC DNA]</scope>
    <source>
        <strain evidence="1 2">HI1</strain>
    </source>
</reference>
<dbReference type="EMBL" id="JWIC01000007">
    <property type="protein sequence ID" value="KID55742.1"/>
    <property type="molecule type" value="Genomic_DNA"/>
</dbReference>
<gene>
    <name evidence="1" type="ORF">JF50_15375</name>
</gene>
<dbReference type="Pfam" id="PF19531">
    <property type="entry name" value="DUF6058"/>
    <property type="match status" value="1"/>
</dbReference>
<name>A0A0C1QL36_9GAMM</name>
<proteinExistence type="predicted"/>
<protein>
    <submittedName>
        <fullName evidence="1">Uncharacterized protein</fullName>
    </submittedName>
</protein>
<evidence type="ECO:0000313" key="2">
    <source>
        <dbReference type="Proteomes" id="UP000031327"/>
    </source>
</evidence>
<dbReference type="AlphaFoldDB" id="A0A0C1QL36"/>